<name>A0ABS5RCQ5_9MYCO</name>
<proteinExistence type="predicted"/>
<gene>
    <name evidence="1" type="ORF">KIH27_00520</name>
</gene>
<keyword evidence="2" id="KW-1185">Reference proteome</keyword>
<dbReference type="EMBL" id="JAHCLR010000001">
    <property type="protein sequence ID" value="MBS9532065.1"/>
    <property type="molecule type" value="Genomic_DNA"/>
</dbReference>
<reference evidence="1 2" key="1">
    <citation type="submission" date="2021-05" db="EMBL/GenBank/DDBJ databases">
        <title>Mycobacterium acidophilum sp. nov., an extremely acid-tolerant member of the genus Mycobacterium.</title>
        <authorList>
            <person name="Xia J."/>
        </authorList>
    </citation>
    <scope>NUCLEOTIDE SEQUENCE [LARGE SCALE GENOMIC DNA]</scope>
    <source>
        <strain evidence="1 2">M1</strain>
    </source>
</reference>
<protein>
    <submittedName>
        <fullName evidence="1">Terminase family protein</fullName>
    </submittedName>
</protein>
<dbReference type="Proteomes" id="UP001519535">
    <property type="component" value="Unassembled WGS sequence"/>
</dbReference>
<sequence>MARRIARTAGSGPLLPAVRLLTAARGAGAVARRRRPASPADLARRLIPGYRVTPAIALISDALRRAVTEPDQRIIISCPPRTGKSVLVSQIGPVFALADDPDLKIILASYADSLAEEHSREARRHITERADVLGFALSAEKQAVGRWRVADRDGGLLAAGILSGITGHGAGLLLLDDVVKNQQEADSTAHRRRILGEFRSTLMTRLHPNGSVVVIGTRWHEQDLIGTLLEEGGWEHINIPAIAEAGIPDALDRPVGVAMTSALGRTAEGFADIKKSIGSRSWYALFQGVPTSPEGGLIKRDWLDGHRLIAAPRGPTLTVVGVDPADSGEGDQTGIVAGSLGRDGRIVLTHDVSAHLTSDQWSNRAVELAVTIGASRIVVEGYSAAETYRRLLVEAVERAAPPYPIAVSTWPPKGSPRLGDSLARSQGLIAALETGKCRIAGRLDNLEADMATWQAGQHQPDSVAAATIAFETLAAAAGARITFGIPGVGDSASVVSIAAYLGRRIG</sequence>
<accession>A0ABS5RCQ5</accession>
<evidence type="ECO:0000313" key="1">
    <source>
        <dbReference type="EMBL" id="MBS9532065.1"/>
    </source>
</evidence>
<evidence type="ECO:0000313" key="2">
    <source>
        <dbReference type="Proteomes" id="UP001519535"/>
    </source>
</evidence>
<dbReference type="Pfam" id="PF03237">
    <property type="entry name" value="Terminase_6N"/>
    <property type="match status" value="1"/>
</dbReference>
<comment type="caution">
    <text evidence="1">The sequence shown here is derived from an EMBL/GenBank/DDBJ whole genome shotgun (WGS) entry which is preliminary data.</text>
</comment>
<organism evidence="1 2">
    <name type="scientific">Mycolicibacter acidiphilus</name>
    <dbReference type="NCBI Taxonomy" id="2835306"/>
    <lineage>
        <taxon>Bacteria</taxon>
        <taxon>Bacillati</taxon>
        <taxon>Actinomycetota</taxon>
        <taxon>Actinomycetes</taxon>
        <taxon>Mycobacteriales</taxon>
        <taxon>Mycobacteriaceae</taxon>
        <taxon>Mycolicibacter</taxon>
    </lineage>
</organism>